<evidence type="ECO:0000313" key="3">
    <source>
        <dbReference type="EMBL" id="SOE68908.1"/>
    </source>
</evidence>
<proteinExistence type="predicted"/>
<dbReference type="RefSeq" id="WP_097060987.1">
    <property type="nucleotide sequence ID" value="NZ_BMLC01000005.1"/>
</dbReference>
<gene>
    <name evidence="3" type="ORF">SAMN06296378_1865</name>
</gene>
<evidence type="ECO:0000256" key="1">
    <source>
        <dbReference type="ARBA" id="ARBA00023172"/>
    </source>
</evidence>
<dbReference type="InterPro" id="IPR013762">
    <property type="entry name" value="Integrase-like_cat_sf"/>
</dbReference>
<dbReference type="Gene3D" id="1.10.443.10">
    <property type="entry name" value="Intergrase catalytic core"/>
    <property type="match status" value="1"/>
</dbReference>
<sequence length="390" mass="43061">MTSLASVSDTLKFNERSSSERTIASGKSKTPSVTYDKTMRTLVFAEAFEHPTVAAARAWLRPGGTMNKKASAAIQALRTQLADDVAEQIRRYEPDGLPSANAAHIRDFVRDAMTLTLPQTAYSVEALISPVTYFVHWAVFVVGAELDADIIFDRELIETYVRKELPSDIAPGTRRNYRAWITRVAEAVAPDKNPRRPMPLNERPMEQPYTSADLVALDRWASGQSTKYTRSNAAVLIALGAGVGLTSIEIAQLKSEQVRIHESGLVEIDVIVEGESKRRVIVSSQFEKVIAKAVKKLASEEFVFLPLRSRTNNAVISGFVGRTSRSAGTPTVTVRRLRNTWFVTQMANRVDVLTLMEAAGLQSLESISRLAQYVPRPAADDRDAQLRGVL</sequence>
<dbReference type="Proteomes" id="UP000219440">
    <property type="component" value="Unassembled WGS sequence"/>
</dbReference>
<dbReference type="GO" id="GO:0006310">
    <property type="term" value="P:DNA recombination"/>
    <property type="evidence" value="ECO:0007669"/>
    <property type="project" value="UniProtKB-KW"/>
</dbReference>
<feature type="compositionally biased region" description="Polar residues" evidence="2">
    <location>
        <begin position="20"/>
        <end position="31"/>
    </location>
</feature>
<dbReference type="InterPro" id="IPR011010">
    <property type="entry name" value="DNA_brk_join_enz"/>
</dbReference>
<dbReference type="GO" id="GO:0015074">
    <property type="term" value="P:DNA integration"/>
    <property type="evidence" value="ECO:0007669"/>
    <property type="project" value="InterPro"/>
</dbReference>
<dbReference type="SUPFAM" id="SSF56349">
    <property type="entry name" value="DNA breaking-rejoining enzymes"/>
    <property type="match status" value="1"/>
</dbReference>
<evidence type="ECO:0000313" key="4">
    <source>
        <dbReference type="Proteomes" id="UP000219440"/>
    </source>
</evidence>
<name>A0A2C8ZTC3_9MICO</name>
<evidence type="ECO:0000256" key="2">
    <source>
        <dbReference type="SAM" id="MobiDB-lite"/>
    </source>
</evidence>
<organism evidence="3 4">
    <name type="scientific">Salinibacterium xinjiangense</name>
    <dbReference type="NCBI Taxonomy" id="386302"/>
    <lineage>
        <taxon>Bacteria</taxon>
        <taxon>Bacillati</taxon>
        <taxon>Actinomycetota</taxon>
        <taxon>Actinomycetes</taxon>
        <taxon>Micrococcales</taxon>
        <taxon>Microbacteriaceae</taxon>
        <taxon>Salinibacterium</taxon>
    </lineage>
</organism>
<feature type="compositionally biased region" description="Polar residues" evidence="2">
    <location>
        <begin position="1"/>
        <end position="11"/>
    </location>
</feature>
<dbReference type="GO" id="GO:0003677">
    <property type="term" value="F:DNA binding"/>
    <property type="evidence" value="ECO:0007669"/>
    <property type="project" value="InterPro"/>
</dbReference>
<dbReference type="OrthoDB" id="5189518at2"/>
<feature type="region of interest" description="Disordered" evidence="2">
    <location>
        <begin position="1"/>
        <end position="31"/>
    </location>
</feature>
<dbReference type="EMBL" id="OCST01000004">
    <property type="protein sequence ID" value="SOE68908.1"/>
    <property type="molecule type" value="Genomic_DNA"/>
</dbReference>
<reference evidence="3 4" key="1">
    <citation type="submission" date="2017-09" db="EMBL/GenBank/DDBJ databases">
        <authorList>
            <person name="Ehlers B."/>
            <person name="Leendertz F.H."/>
        </authorList>
    </citation>
    <scope>NUCLEOTIDE SEQUENCE [LARGE SCALE GENOMIC DNA]</scope>
    <source>
        <strain evidence="3 4">CGMCC 1.05381</strain>
    </source>
</reference>
<evidence type="ECO:0008006" key="5">
    <source>
        <dbReference type="Google" id="ProtNLM"/>
    </source>
</evidence>
<keyword evidence="1" id="KW-0233">DNA recombination</keyword>
<protein>
    <recommendedName>
        <fullName evidence="5">Phage integrase family protein</fullName>
    </recommendedName>
</protein>
<dbReference type="AlphaFoldDB" id="A0A2C8ZTC3"/>
<accession>A0A2C8ZTC3</accession>
<keyword evidence="4" id="KW-1185">Reference proteome</keyword>